<keyword evidence="13" id="KW-0238">DNA-binding</keyword>
<evidence type="ECO:0000256" key="4">
    <source>
        <dbReference type="ARBA" id="ARBA00012417"/>
    </source>
</evidence>
<dbReference type="InterPro" id="IPR018944">
    <property type="entry name" value="DNA_pol_lambd_fingers_domain"/>
</dbReference>
<evidence type="ECO:0000256" key="8">
    <source>
        <dbReference type="ARBA" id="ARBA00022695"/>
    </source>
</evidence>
<keyword evidence="9" id="KW-0235">DNA replication</keyword>
<evidence type="ECO:0000256" key="9">
    <source>
        <dbReference type="ARBA" id="ARBA00022705"/>
    </source>
</evidence>
<dbReference type="OrthoDB" id="205514at2759"/>
<dbReference type="Pfam" id="PF14791">
    <property type="entry name" value="DNA_pol_B_thumb"/>
    <property type="match status" value="1"/>
</dbReference>
<reference evidence="21 22" key="1">
    <citation type="submission" date="2016-05" db="EMBL/GenBank/DDBJ databases">
        <title>A degradative enzymes factory behind the ericoid mycorrhizal symbiosis.</title>
        <authorList>
            <consortium name="DOE Joint Genome Institute"/>
            <person name="Martino E."/>
            <person name="Morin E."/>
            <person name="Grelet G."/>
            <person name="Kuo A."/>
            <person name="Kohler A."/>
            <person name="Daghino S."/>
            <person name="Barry K."/>
            <person name="Choi C."/>
            <person name="Cichocki N."/>
            <person name="Clum A."/>
            <person name="Copeland A."/>
            <person name="Hainaut M."/>
            <person name="Haridas S."/>
            <person name="Labutti K."/>
            <person name="Lindquist E."/>
            <person name="Lipzen A."/>
            <person name="Khouja H.-R."/>
            <person name="Murat C."/>
            <person name="Ohm R."/>
            <person name="Olson A."/>
            <person name="Spatafora J."/>
            <person name="Veneault-Fourrey C."/>
            <person name="Henrissat B."/>
            <person name="Grigoriev I."/>
            <person name="Martin F."/>
            <person name="Perotto S."/>
        </authorList>
    </citation>
    <scope>NUCLEOTIDE SEQUENCE [LARGE SCALE GENOMIC DNA]</scope>
    <source>
        <strain evidence="21 22">UAMH 7357</strain>
    </source>
</reference>
<comment type="cofactor">
    <cofactor evidence="1">
        <name>Mn(2+)</name>
        <dbReference type="ChEBI" id="CHEBI:29035"/>
    </cofactor>
</comment>
<dbReference type="InterPro" id="IPR029398">
    <property type="entry name" value="PolB_thumb"/>
</dbReference>
<dbReference type="CDD" id="cd00141">
    <property type="entry name" value="NT_POLXc"/>
    <property type="match status" value="1"/>
</dbReference>
<dbReference type="FunFam" id="1.10.150.20:FF:000010">
    <property type="entry name" value="DNA polymerase lambda"/>
    <property type="match status" value="1"/>
</dbReference>
<dbReference type="GO" id="GO:0006303">
    <property type="term" value="P:double-strand break repair via nonhomologous end joining"/>
    <property type="evidence" value="ECO:0007669"/>
    <property type="project" value="TreeGrafter"/>
</dbReference>
<feature type="region of interest" description="Disordered" evidence="19">
    <location>
        <begin position="401"/>
        <end position="448"/>
    </location>
</feature>
<dbReference type="InterPro" id="IPR043519">
    <property type="entry name" value="NT_sf"/>
</dbReference>
<sequence length="797" mass="89353">MDKQDKDEYFRRLYALGDSSDGEQDANDTREVIKAGVVPTSSSFTSSSEVLHERRTQQLKTRKQLPTFHRTTSAPVSSAVKDTSAHSRKSSLLRYDISTPEINDSSFQNVTAPEGELAKGKPENVRSASTPNIGTLFMKNSTGIDSMLSRKKDTMPNRKRKRKDSSIELVPESDRIFAGQTFFYIPPDDIAPVRRFRITKARIFGAIWTKEWVPSITHIVVDKSLTYSDIMKFLKPIMNANAIPPNIILVNEDYPIDCTQYISILDHKQQKYAVSGFGTGPEKSIVPRESSPESNKSLQVKQTKSKKWDDPPEKQTPPRSQSQSQVDLLDEDAESSQGVWLLPKESEEPGFVQSPRETTPPVDDHLRSSSEPAQPPPFGLIFGLGDALDQAISEAKKYQHLPLDDSDDSGESQPSSSPSNGLEDSDDSERDRSPIRAPKKTKYKKKGAANQENFSCMHGGTGVAVESNPNGVTISILQEMADYYERTRDKWRSFLYRKAIGTIKKQTWKIKYYDEAIVLPHVGHRIATKIEEIAATNRLRRLDNVKLEPVDIILQTFTKIYGADVPTASKWIQAGLKTLDDLKTRGKLTKNQRIGLDHYEDFNTQIPREEVTALGEIVKKAADAVDPEVQAIIGGSYRRGAKMSGDIDFILTKPGTTSSHQLLPFLAELVNRLTKDGFLVAALAEPRRLREGSKWHGACVLPGNPIWRRIDLLVVPESEFGAALIYFTGDDIFNRSMRRLSKAKGMRLNQRGLYKDVMRGPTGVKLTEGVLVEGADEKEIFKILDVPWRPPEQRICH</sequence>
<feature type="domain" description="BRCT" evidence="20">
    <location>
        <begin position="172"/>
        <end position="272"/>
    </location>
</feature>
<dbReference type="GO" id="GO:0006260">
    <property type="term" value="P:DNA replication"/>
    <property type="evidence" value="ECO:0007669"/>
    <property type="project" value="UniProtKB-KW"/>
</dbReference>
<organism evidence="21 22">
    <name type="scientific">Hyaloscypha hepaticicola</name>
    <dbReference type="NCBI Taxonomy" id="2082293"/>
    <lineage>
        <taxon>Eukaryota</taxon>
        <taxon>Fungi</taxon>
        <taxon>Dikarya</taxon>
        <taxon>Ascomycota</taxon>
        <taxon>Pezizomycotina</taxon>
        <taxon>Leotiomycetes</taxon>
        <taxon>Helotiales</taxon>
        <taxon>Hyaloscyphaceae</taxon>
        <taxon>Hyaloscypha</taxon>
    </lineage>
</organism>
<dbReference type="InterPro" id="IPR019843">
    <property type="entry name" value="DNA_pol-X_BS"/>
</dbReference>
<feature type="compositionally biased region" description="Polar residues" evidence="19">
    <location>
        <begin position="317"/>
        <end position="326"/>
    </location>
</feature>
<dbReference type="Gene3D" id="3.40.50.10190">
    <property type="entry name" value="BRCT domain"/>
    <property type="match status" value="1"/>
</dbReference>
<dbReference type="Proteomes" id="UP000235672">
    <property type="component" value="Unassembled WGS sequence"/>
</dbReference>
<evidence type="ECO:0000313" key="21">
    <source>
        <dbReference type="EMBL" id="PMD17528.1"/>
    </source>
</evidence>
<evidence type="ECO:0000256" key="13">
    <source>
        <dbReference type="ARBA" id="ARBA00023125"/>
    </source>
</evidence>
<gene>
    <name evidence="21" type="ORF">NA56DRAFT_662159</name>
</gene>
<keyword evidence="16" id="KW-0539">Nucleus</keyword>
<evidence type="ECO:0000256" key="18">
    <source>
        <dbReference type="PIRSR" id="PIRSR622312-50"/>
    </source>
</evidence>
<dbReference type="Gene3D" id="3.30.210.10">
    <property type="entry name" value="DNA polymerase, thumb domain"/>
    <property type="match status" value="1"/>
</dbReference>
<feature type="active site" description="Nucleophile; Schiff-base intermediate with DNA; for 5'-dRP lyase activity" evidence="18">
    <location>
        <position position="529"/>
    </location>
</feature>
<feature type="region of interest" description="Disordered" evidence="19">
    <location>
        <begin position="281"/>
        <end position="382"/>
    </location>
</feature>
<feature type="compositionally biased region" description="Polar residues" evidence="19">
    <location>
        <begin position="292"/>
        <end position="302"/>
    </location>
</feature>
<keyword evidence="7" id="KW-0808">Transferase</keyword>
<dbReference type="STRING" id="1745343.A0A2J6PU07"/>
<evidence type="ECO:0000256" key="15">
    <source>
        <dbReference type="ARBA" id="ARBA00023239"/>
    </source>
</evidence>
<dbReference type="SUPFAM" id="SSF81585">
    <property type="entry name" value="PsbU/PolX domain-like"/>
    <property type="match status" value="1"/>
</dbReference>
<protein>
    <recommendedName>
        <fullName evidence="5">DNA polymerase lambda</fullName>
        <ecNumber evidence="4">2.7.7.7</ecNumber>
    </recommendedName>
</protein>
<dbReference type="Gene3D" id="1.10.150.110">
    <property type="entry name" value="DNA polymerase beta, N-terminal domain-like"/>
    <property type="match status" value="1"/>
</dbReference>
<dbReference type="EMBL" id="KZ613499">
    <property type="protein sequence ID" value="PMD17528.1"/>
    <property type="molecule type" value="Genomic_DNA"/>
</dbReference>
<evidence type="ECO:0000256" key="5">
    <source>
        <dbReference type="ARBA" id="ARBA00016513"/>
    </source>
</evidence>
<dbReference type="GO" id="GO:0005634">
    <property type="term" value="C:nucleus"/>
    <property type="evidence" value="ECO:0007669"/>
    <property type="project" value="UniProtKB-SubCell"/>
</dbReference>
<evidence type="ECO:0000256" key="1">
    <source>
        <dbReference type="ARBA" id="ARBA00001936"/>
    </source>
</evidence>
<evidence type="ECO:0000256" key="17">
    <source>
        <dbReference type="ARBA" id="ARBA00049244"/>
    </source>
</evidence>
<dbReference type="GO" id="GO:0046872">
    <property type="term" value="F:metal ion binding"/>
    <property type="evidence" value="ECO:0007669"/>
    <property type="project" value="UniProtKB-KW"/>
</dbReference>
<dbReference type="SMART" id="SM00483">
    <property type="entry name" value="POLXc"/>
    <property type="match status" value="1"/>
</dbReference>
<feature type="compositionally biased region" description="Basic residues" evidence="19">
    <location>
        <begin position="437"/>
        <end position="447"/>
    </location>
</feature>
<keyword evidence="8" id="KW-0548">Nucleotidyltransferase</keyword>
<dbReference type="InterPro" id="IPR037160">
    <property type="entry name" value="DNA_Pol_thumb_sf"/>
</dbReference>
<evidence type="ECO:0000256" key="16">
    <source>
        <dbReference type="ARBA" id="ARBA00023242"/>
    </source>
</evidence>
<evidence type="ECO:0000256" key="10">
    <source>
        <dbReference type="ARBA" id="ARBA00022723"/>
    </source>
</evidence>
<dbReference type="InterPro" id="IPR028207">
    <property type="entry name" value="DNA_pol_B_palm_palm"/>
</dbReference>
<dbReference type="Pfam" id="PF14792">
    <property type="entry name" value="DNA_pol_B_palm"/>
    <property type="match status" value="1"/>
</dbReference>
<dbReference type="GO" id="GO:0003677">
    <property type="term" value="F:DNA binding"/>
    <property type="evidence" value="ECO:0007669"/>
    <property type="project" value="UniProtKB-KW"/>
</dbReference>
<evidence type="ECO:0000256" key="19">
    <source>
        <dbReference type="SAM" id="MobiDB-lite"/>
    </source>
</evidence>
<dbReference type="InterPro" id="IPR027421">
    <property type="entry name" value="DNA_pol_lamdba_lyase_dom_sf"/>
</dbReference>
<accession>A0A2J6PU07</accession>
<evidence type="ECO:0000256" key="12">
    <source>
        <dbReference type="ARBA" id="ARBA00022932"/>
    </source>
</evidence>
<evidence type="ECO:0000256" key="14">
    <source>
        <dbReference type="ARBA" id="ARBA00023204"/>
    </source>
</evidence>
<dbReference type="SUPFAM" id="SSF81301">
    <property type="entry name" value="Nucleotidyltransferase"/>
    <property type="match status" value="1"/>
</dbReference>
<evidence type="ECO:0000256" key="2">
    <source>
        <dbReference type="ARBA" id="ARBA00004123"/>
    </source>
</evidence>
<evidence type="ECO:0000256" key="7">
    <source>
        <dbReference type="ARBA" id="ARBA00022679"/>
    </source>
</evidence>
<dbReference type="PANTHER" id="PTHR11276:SF28">
    <property type="entry name" value="DNA POLYMERASE LAMBDA"/>
    <property type="match status" value="1"/>
</dbReference>
<dbReference type="InterPro" id="IPR010996">
    <property type="entry name" value="HHH_MUS81"/>
</dbReference>
<dbReference type="PRINTS" id="PR00870">
    <property type="entry name" value="DNAPOLXBETA"/>
</dbReference>
<evidence type="ECO:0000256" key="3">
    <source>
        <dbReference type="ARBA" id="ARBA00008323"/>
    </source>
</evidence>
<dbReference type="PANTHER" id="PTHR11276">
    <property type="entry name" value="DNA POLYMERASE TYPE-X FAMILY MEMBER"/>
    <property type="match status" value="1"/>
</dbReference>
<dbReference type="InterPro" id="IPR001357">
    <property type="entry name" value="BRCT_dom"/>
</dbReference>
<evidence type="ECO:0000256" key="11">
    <source>
        <dbReference type="ARBA" id="ARBA00022763"/>
    </source>
</evidence>
<dbReference type="PRINTS" id="PR00869">
    <property type="entry name" value="DNAPOLX"/>
</dbReference>
<dbReference type="GO" id="GO:0003887">
    <property type="term" value="F:DNA-directed DNA polymerase activity"/>
    <property type="evidence" value="ECO:0007669"/>
    <property type="project" value="UniProtKB-KW"/>
</dbReference>
<dbReference type="EC" id="2.7.7.7" evidence="4"/>
<keyword evidence="15" id="KW-0456">Lyase</keyword>
<dbReference type="PROSITE" id="PS50172">
    <property type="entry name" value="BRCT"/>
    <property type="match status" value="1"/>
</dbReference>
<dbReference type="AlphaFoldDB" id="A0A2J6PU07"/>
<evidence type="ECO:0000256" key="6">
    <source>
        <dbReference type="ARBA" id="ARBA00022634"/>
    </source>
</evidence>
<dbReference type="Pfam" id="PF10391">
    <property type="entry name" value="DNA_pol_lambd_f"/>
    <property type="match status" value="1"/>
</dbReference>
<dbReference type="Gene3D" id="1.10.150.20">
    <property type="entry name" value="5' to 3' exonuclease, C-terminal subdomain"/>
    <property type="match status" value="1"/>
</dbReference>
<evidence type="ECO:0000259" key="20">
    <source>
        <dbReference type="PROSITE" id="PS50172"/>
    </source>
</evidence>
<dbReference type="InterPro" id="IPR022312">
    <property type="entry name" value="DNA_pol_X"/>
</dbReference>
<keyword evidence="12" id="KW-0239">DNA-directed DNA polymerase</keyword>
<proteinExistence type="inferred from homology"/>
<keyword evidence="22" id="KW-1185">Reference proteome</keyword>
<dbReference type="GO" id="GO:0016829">
    <property type="term" value="F:lyase activity"/>
    <property type="evidence" value="ECO:0007669"/>
    <property type="project" value="UniProtKB-KW"/>
</dbReference>
<keyword evidence="11" id="KW-0227">DNA damage</keyword>
<comment type="catalytic activity">
    <reaction evidence="17">
        <text>DNA(n) + a 2'-deoxyribonucleoside 5'-triphosphate = DNA(n+1) + diphosphate</text>
        <dbReference type="Rhea" id="RHEA:22508"/>
        <dbReference type="Rhea" id="RHEA-COMP:17339"/>
        <dbReference type="Rhea" id="RHEA-COMP:17340"/>
        <dbReference type="ChEBI" id="CHEBI:33019"/>
        <dbReference type="ChEBI" id="CHEBI:61560"/>
        <dbReference type="ChEBI" id="CHEBI:173112"/>
        <dbReference type="EC" id="2.7.7.7"/>
    </reaction>
</comment>
<name>A0A2J6PU07_9HELO</name>
<dbReference type="FunFam" id="1.10.150.110:FF:000005">
    <property type="entry name" value="DNA polymerase POL4"/>
    <property type="match status" value="1"/>
</dbReference>
<keyword evidence="10" id="KW-0479">Metal-binding</keyword>
<evidence type="ECO:0000313" key="22">
    <source>
        <dbReference type="Proteomes" id="UP000235672"/>
    </source>
</evidence>
<dbReference type="InterPro" id="IPR002054">
    <property type="entry name" value="DNA-dir_DNA_pol_X"/>
</dbReference>
<dbReference type="CDD" id="cd00027">
    <property type="entry name" value="BRCT"/>
    <property type="match status" value="1"/>
</dbReference>
<dbReference type="SUPFAM" id="SSF47802">
    <property type="entry name" value="DNA polymerase beta, N-terminal domain-like"/>
    <property type="match status" value="1"/>
</dbReference>
<dbReference type="Gene3D" id="3.30.460.10">
    <property type="entry name" value="Beta Polymerase, domain 2"/>
    <property type="match status" value="1"/>
</dbReference>
<dbReference type="Pfam" id="PF14716">
    <property type="entry name" value="HHH_8"/>
    <property type="match status" value="1"/>
</dbReference>
<dbReference type="PROSITE" id="PS00522">
    <property type="entry name" value="DNA_POLYMERASE_X"/>
    <property type="match status" value="1"/>
</dbReference>
<dbReference type="InterPro" id="IPR036420">
    <property type="entry name" value="BRCT_dom_sf"/>
</dbReference>
<keyword evidence="6" id="KW-0237">DNA synthesis</keyword>
<comment type="subcellular location">
    <subcellularLocation>
        <location evidence="2">Nucleus</location>
    </subcellularLocation>
</comment>
<comment type="similarity">
    <text evidence="3">Belongs to the DNA polymerase type-X family.</text>
</comment>
<dbReference type="InterPro" id="IPR002008">
    <property type="entry name" value="DNA_pol_X_beta-like"/>
</dbReference>
<keyword evidence="14" id="KW-0234">DNA repair</keyword>